<dbReference type="PANTHER" id="PTHR24413">
    <property type="entry name" value="SPECKLE-TYPE POZ PROTEIN"/>
    <property type="match status" value="1"/>
</dbReference>
<sequence>MFPNSFWGNSKPKGYEHCLYMPTSNGFFIVASSYTQCLSSMQFIPDNSKKTHAQNVDADKRIKNLNRNSQVSRTSLKDDVLAMYSGDVLCDVEVRSATEIFTAHQFILSARSPLFRAMFSREKTRKFVDLENLDAETVQRMLLFLYSDILENLNWQSACRLYFAADRYQIPSLKHECSSFLKQNLLPSNGCDILILADRHKDHELKITAQKYIETNKKEVSKTDQWQKLKINCPQLAIEILRLIRQK</sequence>
<comment type="subcellular location">
    <subcellularLocation>
        <location evidence="1">Nucleus</location>
    </subcellularLocation>
</comment>
<organism evidence="6 7">
    <name type="scientific">Nephila pilipes</name>
    <name type="common">Giant wood spider</name>
    <name type="synonym">Nephila maculata</name>
    <dbReference type="NCBI Taxonomy" id="299642"/>
    <lineage>
        <taxon>Eukaryota</taxon>
        <taxon>Metazoa</taxon>
        <taxon>Ecdysozoa</taxon>
        <taxon>Arthropoda</taxon>
        <taxon>Chelicerata</taxon>
        <taxon>Arachnida</taxon>
        <taxon>Araneae</taxon>
        <taxon>Araneomorphae</taxon>
        <taxon>Entelegynae</taxon>
        <taxon>Araneoidea</taxon>
        <taxon>Nephilidae</taxon>
        <taxon>Nephila</taxon>
    </lineage>
</organism>
<reference evidence="6" key="1">
    <citation type="submission" date="2020-08" db="EMBL/GenBank/DDBJ databases">
        <title>Multicomponent nature underlies the extraordinary mechanical properties of spider dragline silk.</title>
        <authorList>
            <person name="Kono N."/>
            <person name="Nakamura H."/>
            <person name="Mori M."/>
            <person name="Yoshida Y."/>
            <person name="Ohtoshi R."/>
            <person name="Malay A.D."/>
            <person name="Moran D.A.P."/>
            <person name="Tomita M."/>
            <person name="Numata K."/>
            <person name="Arakawa K."/>
        </authorList>
    </citation>
    <scope>NUCLEOTIDE SEQUENCE</scope>
</reference>
<evidence type="ECO:0000256" key="1">
    <source>
        <dbReference type="ARBA" id="ARBA00004123"/>
    </source>
</evidence>
<dbReference type="GO" id="GO:0005634">
    <property type="term" value="C:nucleus"/>
    <property type="evidence" value="ECO:0007669"/>
    <property type="project" value="UniProtKB-SubCell"/>
</dbReference>
<dbReference type="PROSITE" id="PS50097">
    <property type="entry name" value="BTB"/>
    <property type="match status" value="1"/>
</dbReference>
<dbReference type="InterPro" id="IPR011333">
    <property type="entry name" value="SKP1/BTB/POZ_sf"/>
</dbReference>
<dbReference type="EMBL" id="BMAW01122076">
    <property type="protein sequence ID" value="GFT97328.1"/>
    <property type="molecule type" value="Genomic_DNA"/>
</dbReference>
<comment type="similarity">
    <text evidence="2">Belongs to the Tdpoz family.</text>
</comment>
<dbReference type="OrthoDB" id="6426401at2759"/>
<name>A0A8X6U6Q4_NEPPI</name>
<feature type="domain" description="BTB" evidence="5">
    <location>
        <begin position="90"/>
        <end position="154"/>
    </location>
</feature>
<evidence type="ECO:0000256" key="4">
    <source>
        <dbReference type="ARBA" id="ARBA00023242"/>
    </source>
</evidence>
<dbReference type="Pfam" id="PF00651">
    <property type="entry name" value="BTB"/>
    <property type="match status" value="1"/>
</dbReference>
<evidence type="ECO:0000313" key="6">
    <source>
        <dbReference type="EMBL" id="GFT97328.1"/>
    </source>
</evidence>
<dbReference type="InterPro" id="IPR056423">
    <property type="entry name" value="BACK_BPM_SPOP"/>
</dbReference>
<dbReference type="Pfam" id="PF24570">
    <property type="entry name" value="BACK_BPM_SPOP"/>
    <property type="match status" value="1"/>
</dbReference>
<dbReference type="Proteomes" id="UP000887013">
    <property type="component" value="Unassembled WGS sequence"/>
</dbReference>
<dbReference type="InterPro" id="IPR000210">
    <property type="entry name" value="BTB/POZ_dom"/>
</dbReference>
<keyword evidence="4" id="KW-0539">Nucleus</keyword>
<proteinExistence type="inferred from homology"/>
<dbReference type="AlphaFoldDB" id="A0A8X6U6Q4"/>
<evidence type="ECO:0000256" key="2">
    <source>
        <dbReference type="ARBA" id="ARBA00010846"/>
    </source>
</evidence>
<evidence type="ECO:0000313" key="7">
    <source>
        <dbReference type="Proteomes" id="UP000887013"/>
    </source>
</evidence>
<accession>A0A8X6U6Q4</accession>
<comment type="caution">
    <text evidence="6">The sequence shown here is derived from an EMBL/GenBank/DDBJ whole genome shotgun (WGS) entry which is preliminary data.</text>
</comment>
<dbReference type="CDD" id="cd18186">
    <property type="entry name" value="BTB_POZ_ZBTB_KLHL-like"/>
    <property type="match status" value="1"/>
</dbReference>
<gene>
    <name evidence="6" type="primary">Tdpoz1_37</name>
    <name evidence="6" type="ORF">NPIL_47031</name>
</gene>
<dbReference type="Gene3D" id="3.30.710.10">
    <property type="entry name" value="Potassium Channel Kv1.1, Chain A"/>
    <property type="match status" value="1"/>
</dbReference>
<dbReference type="SUPFAM" id="SSF54695">
    <property type="entry name" value="POZ domain"/>
    <property type="match status" value="1"/>
</dbReference>
<protein>
    <submittedName>
        <fullName evidence="6">TD and POZ domain-containing protein 1</fullName>
    </submittedName>
</protein>
<keyword evidence="3" id="KW-0833">Ubl conjugation pathway</keyword>
<keyword evidence="7" id="KW-1185">Reference proteome</keyword>
<evidence type="ECO:0000256" key="3">
    <source>
        <dbReference type="ARBA" id="ARBA00022786"/>
    </source>
</evidence>
<evidence type="ECO:0000259" key="5">
    <source>
        <dbReference type="PROSITE" id="PS50097"/>
    </source>
</evidence>
<dbReference type="Gene3D" id="1.25.40.420">
    <property type="match status" value="1"/>
</dbReference>
<dbReference type="SMART" id="SM00225">
    <property type="entry name" value="BTB"/>
    <property type="match status" value="1"/>
</dbReference>